<evidence type="ECO:0000256" key="2">
    <source>
        <dbReference type="ARBA" id="ARBA00023004"/>
    </source>
</evidence>
<dbReference type="Pfam" id="PF15628">
    <property type="entry name" value="RRM_DME"/>
    <property type="match status" value="1"/>
</dbReference>
<dbReference type="GO" id="GO:0035514">
    <property type="term" value="F:DNA demethylase activity"/>
    <property type="evidence" value="ECO:0007669"/>
    <property type="project" value="InterPro"/>
</dbReference>
<feature type="signal peptide" evidence="3">
    <location>
        <begin position="1"/>
        <end position="19"/>
    </location>
</feature>
<dbReference type="GO" id="GO:0141166">
    <property type="term" value="P:chromosomal 5-methylcytosine DNA demethylation pathway"/>
    <property type="evidence" value="ECO:0007669"/>
    <property type="project" value="InterPro"/>
</dbReference>
<dbReference type="AlphaFoldDB" id="A0A8T2U6J7"/>
<dbReference type="InterPro" id="IPR023170">
    <property type="entry name" value="HhH_base_excis_C"/>
</dbReference>
<feature type="chain" id="PRO_5035714094" description="Demeter RRM-fold domain-containing protein" evidence="3">
    <location>
        <begin position="20"/>
        <end position="509"/>
    </location>
</feature>
<dbReference type="GO" id="GO:0019104">
    <property type="term" value="F:DNA N-glycosylase activity"/>
    <property type="evidence" value="ECO:0007669"/>
    <property type="project" value="InterPro"/>
</dbReference>
<evidence type="ECO:0000256" key="3">
    <source>
        <dbReference type="SAM" id="SignalP"/>
    </source>
</evidence>
<name>A0A8T2U6J7_CERRI</name>
<comment type="caution">
    <text evidence="5">The sequence shown here is derived from an EMBL/GenBank/DDBJ whole genome shotgun (WGS) entry which is preliminary data.</text>
</comment>
<evidence type="ECO:0000259" key="4">
    <source>
        <dbReference type="Pfam" id="PF15628"/>
    </source>
</evidence>
<keyword evidence="2" id="KW-0408">Iron</keyword>
<dbReference type="InterPro" id="IPR003651">
    <property type="entry name" value="Endonuclease3_FeS-loop_motif"/>
</dbReference>
<evidence type="ECO:0000256" key="1">
    <source>
        <dbReference type="ARBA" id="ARBA00022723"/>
    </source>
</evidence>
<keyword evidence="3" id="KW-0732">Signal</keyword>
<sequence length="509" mass="57378">MWVSMFWLIHCYLIYKAFKLSPCEFQPSLCEQFMTWRFIWVFCTKSKPNCNACPMRTECKHFASAYASAKPLLTGSNSDQSNWLYANGASNELPTLGLDVAYLEYSQVKPADLWHSQEAPIVSELDNNAEFLCNDLGYSNDLFFVEEPTSSDEADVEDTGYIYDGHNVSSEELFHDNYSMGFGSTPKESSSFTESQRSINLNAVCTSNPQLSSDIHEDLSCICAQSTHIAETPSRMPCCSTQSIMSFDSSTNKGAYPTDLVVEVSQTAIVPIPEAAQIPAPKLKSIGRLRTIHYVYELPDDHELLKMLQADARQKDDPCCYLLAIWSPGETPESQQEIDELCRDDFSAFTVGRADENVSGTLLIPCRTAMRGSFPLNGTYFQVNEVFADHSSSLCPVQVPRSLIWSLRRRFVYFGTSIPNIFKGLSREEIKDCFWRGHVCVRGFDRKTRAPKPLVCRLHFPISKQLQGTRKAQGRKKEEAAGLSLESSRKQCSTKQVDFLEFERANTTL</sequence>
<evidence type="ECO:0000313" key="6">
    <source>
        <dbReference type="Proteomes" id="UP000825935"/>
    </source>
</evidence>
<protein>
    <recommendedName>
        <fullName evidence="4">Demeter RRM-fold domain-containing protein</fullName>
    </recommendedName>
</protein>
<dbReference type="Gene3D" id="1.10.1670.10">
    <property type="entry name" value="Helix-hairpin-Helix base-excision DNA repair enzymes (C-terminal)"/>
    <property type="match status" value="1"/>
</dbReference>
<proteinExistence type="predicted"/>
<accession>A0A8T2U6J7</accession>
<keyword evidence="6" id="KW-1185">Reference proteome</keyword>
<dbReference type="PANTHER" id="PTHR46213:SF13">
    <property type="entry name" value="DEMETER-LIKE PROTEIN 2-RELATED"/>
    <property type="match status" value="1"/>
</dbReference>
<dbReference type="Proteomes" id="UP000825935">
    <property type="component" value="Chromosome 9"/>
</dbReference>
<dbReference type="SMART" id="SM00525">
    <property type="entry name" value="FES"/>
    <property type="match status" value="1"/>
</dbReference>
<reference evidence="5" key="1">
    <citation type="submission" date="2021-08" db="EMBL/GenBank/DDBJ databases">
        <title>WGS assembly of Ceratopteris richardii.</title>
        <authorList>
            <person name="Marchant D.B."/>
            <person name="Chen G."/>
            <person name="Jenkins J."/>
            <person name="Shu S."/>
            <person name="Leebens-Mack J."/>
            <person name="Grimwood J."/>
            <person name="Schmutz J."/>
            <person name="Soltis P."/>
            <person name="Soltis D."/>
            <person name="Chen Z.-H."/>
        </authorList>
    </citation>
    <scope>NUCLEOTIDE SEQUENCE</scope>
    <source>
        <strain evidence="5">Whitten #5841</strain>
        <tissue evidence="5">Leaf</tissue>
    </source>
</reference>
<dbReference type="GO" id="GO:0046872">
    <property type="term" value="F:metal ion binding"/>
    <property type="evidence" value="ECO:0007669"/>
    <property type="project" value="UniProtKB-KW"/>
</dbReference>
<dbReference type="InterPro" id="IPR044811">
    <property type="entry name" value="DME/ROS1"/>
</dbReference>
<dbReference type="OrthoDB" id="5607at2759"/>
<feature type="domain" description="Demeter RRM-fold" evidence="4">
    <location>
        <begin position="360"/>
        <end position="460"/>
    </location>
</feature>
<dbReference type="EMBL" id="CM035414">
    <property type="protein sequence ID" value="KAH7429024.1"/>
    <property type="molecule type" value="Genomic_DNA"/>
</dbReference>
<gene>
    <name evidence="5" type="ORF">KP509_09G027800</name>
</gene>
<evidence type="ECO:0000313" key="5">
    <source>
        <dbReference type="EMBL" id="KAH7429024.1"/>
    </source>
</evidence>
<keyword evidence="1" id="KW-0479">Metal-binding</keyword>
<dbReference type="GO" id="GO:0051539">
    <property type="term" value="F:4 iron, 4 sulfur cluster binding"/>
    <property type="evidence" value="ECO:0007669"/>
    <property type="project" value="InterPro"/>
</dbReference>
<organism evidence="5 6">
    <name type="scientific">Ceratopteris richardii</name>
    <name type="common">Triangle waterfern</name>
    <dbReference type="NCBI Taxonomy" id="49495"/>
    <lineage>
        <taxon>Eukaryota</taxon>
        <taxon>Viridiplantae</taxon>
        <taxon>Streptophyta</taxon>
        <taxon>Embryophyta</taxon>
        <taxon>Tracheophyta</taxon>
        <taxon>Polypodiopsida</taxon>
        <taxon>Polypodiidae</taxon>
        <taxon>Polypodiales</taxon>
        <taxon>Pteridineae</taxon>
        <taxon>Pteridaceae</taxon>
        <taxon>Parkerioideae</taxon>
        <taxon>Ceratopteris</taxon>
    </lineage>
</organism>
<dbReference type="InterPro" id="IPR028925">
    <property type="entry name" value="RRM_DME"/>
</dbReference>
<dbReference type="PANTHER" id="PTHR46213">
    <property type="entry name" value="TRANSCRIPTIONAL ACTIVATOR DEMETER"/>
    <property type="match status" value="1"/>
</dbReference>